<keyword evidence="2" id="KW-1185">Reference proteome</keyword>
<sequence>MLFSLDCGTVAGLGMCTGNQYTIIPENDESHAKKKDPSCNIPWHCFTLANSSNFSTSLNHICIFTFSDDGAAKLVSRHIAPPLYVSPVTRNVHVLMKTQCPLIILLERQL</sequence>
<proteinExistence type="predicted"/>
<organism evidence="1 2">
    <name type="scientific">Portunus trituberculatus</name>
    <name type="common">Swimming crab</name>
    <name type="synonym">Neptunus trituberculatus</name>
    <dbReference type="NCBI Taxonomy" id="210409"/>
    <lineage>
        <taxon>Eukaryota</taxon>
        <taxon>Metazoa</taxon>
        <taxon>Ecdysozoa</taxon>
        <taxon>Arthropoda</taxon>
        <taxon>Crustacea</taxon>
        <taxon>Multicrustacea</taxon>
        <taxon>Malacostraca</taxon>
        <taxon>Eumalacostraca</taxon>
        <taxon>Eucarida</taxon>
        <taxon>Decapoda</taxon>
        <taxon>Pleocyemata</taxon>
        <taxon>Brachyura</taxon>
        <taxon>Eubrachyura</taxon>
        <taxon>Portunoidea</taxon>
        <taxon>Portunidae</taxon>
        <taxon>Portuninae</taxon>
        <taxon>Portunus</taxon>
    </lineage>
</organism>
<dbReference type="EMBL" id="VSRR010006351">
    <property type="protein sequence ID" value="MPC44587.1"/>
    <property type="molecule type" value="Genomic_DNA"/>
</dbReference>
<evidence type="ECO:0000313" key="1">
    <source>
        <dbReference type="EMBL" id="MPC44587.1"/>
    </source>
</evidence>
<dbReference type="Proteomes" id="UP000324222">
    <property type="component" value="Unassembled WGS sequence"/>
</dbReference>
<gene>
    <name evidence="1" type="ORF">E2C01_038264</name>
</gene>
<protein>
    <submittedName>
        <fullName evidence="1">Uncharacterized protein</fullName>
    </submittedName>
</protein>
<dbReference type="AlphaFoldDB" id="A0A5B7FGD1"/>
<name>A0A5B7FGD1_PORTR</name>
<accession>A0A5B7FGD1</accession>
<evidence type="ECO:0000313" key="2">
    <source>
        <dbReference type="Proteomes" id="UP000324222"/>
    </source>
</evidence>
<reference evidence="1 2" key="1">
    <citation type="submission" date="2019-05" db="EMBL/GenBank/DDBJ databases">
        <title>Another draft genome of Portunus trituberculatus and its Hox gene families provides insights of decapod evolution.</title>
        <authorList>
            <person name="Jeong J.-H."/>
            <person name="Song I."/>
            <person name="Kim S."/>
            <person name="Choi T."/>
            <person name="Kim D."/>
            <person name="Ryu S."/>
            <person name="Kim W."/>
        </authorList>
    </citation>
    <scope>NUCLEOTIDE SEQUENCE [LARGE SCALE GENOMIC DNA]</scope>
    <source>
        <tissue evidence="1">Muscle</tissue>
    </source>
</reference>
<comment type="caution">
    <text evidence="1">The sequence shown here is derived from an EMBL/GenBank/DDBJ whole genome shotgun (WGS) entry which is preliminary data.</text>
</comment>